<proteinExistence type="predicted"/>
<sequence>MLFSVAAWSTLQLVWTIVLLASQLWQIGRQMTSLEVSNLGRYGFMGGRGGASLSTQMGHRHSHRSPASSGDASPDEGLAGEATPTLGHAHAHGKHGMCAGCGSGFLMHLLGFDRFTSGGAANGLARAGKAANPFDLGFAGNCKDFWTVGRELGVEYERLYEVPAEGFREARRRREEEEDVGAGRKGLRQKLMMGLGLGIGRGAGRGGYEPVSQV</sequence>
<protein>
    <submittedName>
        <fullName evidence="1">Uncharacterized protein</fullName>
    </submittedName>
</protein>
<reference evidence="1" key="1">
    <citation type="submission" date="2021-03" db="EMBL/GenBank/DDBJ databases">
        <authorList>
            <consortium name="DOE Joint Genome Institute"/>
            <person name="Ahrendt S."/>
            <person name="Looney B.P."/>
            <person name="Miyauchi S."/>
            <person name="Morin E."/>
            <person name="Drula E."/>
            <person name="Courty P.E."/>
            <person name="Chicoki N."/>
            <person name="Fauchery L."/>
            <person name="Kohler A."/>
            <person name="Kuo A."/>
            <person name="Labutti K."/>
            <person name="Pangilinan J."/>
            <person name="Lipzen A."/>
            <person name="Riley R."/>
            <person name="Andreopoulos W."/>
            <person name="He G."/>
            <person name="Johnson J."/>
            <person name="Barry K.W."/>
            <person name="Grigoriev I.V."/>
            <person name="Nagy L."/>
            <person name="Hibbett D."/>
            <person name="Henrissat B."/>
            <person name="Matheny P.B."/>
            <person name="Labbe J."/>
            <person name="Martin F."/>
        </authorList>
    </citation>
    <scope>NUCLEOTIDE SEQUENCE</scope>
    <source>
        <strain evidence="1">HHB10654</strain>
    </source>
</reference>
<dbReference type="EMBL" id="MU277205">
    <property type="protein sequence ID" value="KAI0062990.1"/>
    <property type="molecule type" value="Genomic_DNA"/>
</dbReference>
<reference evidence="1" key="2">
    <citation type="journal article" date="2022" name="New Phytol.">
        <title>Evolutionary transition to the ectomycorrhizal habit in the genomes of a hyperdiverse lineage of mushroom-forming fungi.</title>
        <authorList>
            <person name="Looney B."/>
            <person name="Miyauchi S."/>
            <person name="Morin E."/>
            <person name="Drula E."/>
            <person name="Courty P.E."/>
            <person name="Kohler A."/>
            <person name="Kuo A."/>
            <person name="LaButti K."/>
            <person name="Pangilinan J."/>
            <person name="Lipzen A."/>
            <person name="Riley R."/>
            <person name="Andreopoulos W."/>
            <person name="He G."/>
            <person name="Johnson J."/>
            <person name="Nolan M."/>
            <person name="Tritt A."/>
            <person name="Barry K.W."/>
            <person name="Grigoriev I.V."/>
            <person name="Nagy L.G."/>
            <person name="Hibbett D."/>
            <person name="Henrissat B."/>
            <person name="Matheny P.B."/>
            <person name="Labbe J."/>
            <person name="Martin F.M."/>
        </authorList>
    </citation>
    <scope>NUCLEOTIDE SEQUENCE</scope>
    <source>
        <strain evidence="1">HHB10654</strain>
    </source>
</reference>
<accession>A0ACB8T2P5</accession>
<dbReference type="Proteomes" id="UP000814140">
    <property type="component" value="Unassembled WGS sequence"/>
</dbReference>
<keyword evidence="2" id="KW-1185">Reference proteome</keyword>
<evidence type="ECO:0000313" key="2">
    <source>
        <dbReference type="Proteomes" id="UP000814140"/>
    </source>
</evidence>
<evidence type="ECO:0000313" key="1">
    <source>
        <dbReference type="EMBL" id="KAI0062990.1"/>
    </source>
</evidence>
<comment type="caution">
    <text evidence="1">The sequence shown here is derived from an EMBL/GenBank/DDBJ whole genome shotgun (WGS) entry which is preliminary data.</text>
</comment>
<name>A0ACB8T2P5_9AGAM</name>
<organism evidence="1 2">
    <name type="scientific">Artomyces pyxidatus</name>
    <dbReference type="NCBI Taxonomy" id="48021"/>
    <lineage>
        <taxon>Eukaryota</taxon>
        <taxon>Fungi</taxon>
        <taxon>Dikarya</taxon>
        <taxon>Basidiomycota</taxon>
        <taxon>Agaricomycotina</taxon>
        <taxon>Agaricomycetes</taxon>
        <taxon>Russulales</taxon>
        <taxon>Auriscalpiaceae</taxon>
        <taxon>Artomyces</taxon>
    </lineage>
</organism>
<gene>
    <name evidence="1" type="ORF">BV25DRAFT_1825064</name>
</gene>